<keyword evidence="2 3" id="KW-0694">RNA-binding</keyword>
<reference evidence="7 8" key="1">
    <citation type="journal article" date="2023" name="Commun. Biol.">
        <title>Genome analysis of Parmales, the sister group of diatoms, reveals the evolutionary specialization of diatoms from phago-mixotrophs to photoautotrophs.</title>
        <authorList>
            <person name="Ban H."/>
            <person name="Sato S."/>
            <person name="Yoshikawa S."/>
            <person name="Yamada K."/>
            <person name="Nakamura Y."/>
            <person name="Ichinomiya M."/>
            <person name="Sato N."/>
            <person name="Blanc-Mathieu R."/>
            <person name="Endo H."/>
            <person name="Kuwata A."/>
            <person name="Ogata H."/>
        </authorList>
    </citation>
    <scope>NUCLEOTIDE SEQUENCE [LARGE SCALE GENOMIC DNA]</scope>
</reference>
<dbReference type="InterPro" id="IPR035979">
    <property type="entry name" value="RBD_domain_sf"/>
</dbReference>
<feature type="chain" id="PRO_5045518363" description="RRM domain-containing protein" evidence="5">
    <location>
        <begin position="19"/>
        <end position="350"/>
    </location>
</feature>
<name>A0ABQ6N3W5_9STRA</name>
<accession>A0ABQ6N3W5</accession>
<evidence type="ECO:0000259" key="6">
    <source>
        <dbReference type="PROSITE" id="PS50102"/>
    </source>
</evidence>
<dbReference type="InterPro" id="IPR036361">
    <property type="entry name" value="SAP_dom_sf"/>
</dbReference>
<evidence type="ECO:0000256" key="2">
    <source>
        <dbReference type="ARBA" id="ARBA00022884"/>
    </source>
</evidence>
<dbReference type="Gene3D" id="1.10.720.30">
    <property type="entry name" value="SAP domain"/>
    <property type="match status" value="1"/>
</dbReference>
<evidence type="ECO:0000313" key="8">
    <source>
        <dbReference type="Proteomes" id="UP001165060"/>
    </source>
</evidence>
<gene>
    <name evidence="7" type="ORF">TeGR_g11093</name>
</gene>
<dbReference type="InterPro" id="IPR012677">
    <property type="entry name" value="Nucleotide-bd_a/b_plait_sf"/>
</dbReference>
<dbReference type="PANTHER" id="PTHR23236">
    <property type="entry name" value="EUKARYOTIC TRANSLATION INITIATION FACTOR 4B/4H"/>
    <property type="match status" value="1"/>
</dbReference>
<protein>
    <recommendedName>
        <fullName evidence="6">RRM domain-containing protein</fullName>
    </recommendedName>
</protein>
<dbReference type="SUPFAM" id="SSF54928">
    <property type="entry name" value="RNA-binding domain, RBD"/>
    <property type="match status" value="1"/>
</dbReference>
<proteinExistence type="predicted"/>
<feature type="region of interest" description="Disordered" evidence="4">
    <location>
        <begin position="36"/>
        <end position="74"/>
    </location>
</feature>
<dbReference type="PROSITE" id="PS50102">
    <property type="entry name" value="RRM"/>
    <property type="match status" value="1"/>
</dbReference>
<feature type="signal peptide" evidence="5">
    <location>
        <begin position="1"/>
        <end position="18"/>
    </location>
</feature>
<dbReference type="InterPro" id="IPR000504">
    <property type="entry name" value="RRM_dom"/>
</dbReference>
<feature type="compositionally biased region" description="Pro residues" evidence="4">
    <location>
        <begin position="38"/>
        <end position="50"/>
    </location>
</feature>
<evidence type="ECO:0000313" key="7">
    <source>
        <dbReference type="EMBL" id="GMI38965.1"/>
    </source>
</evidence>
<dbReference type="Pfam" id="PF00076">
    <property type="entry name" value="RRM_1"/>
    <property type="match status" value="1"/>
</dbReference>
<dbReference type="Proteomes" id="UP001165060">
    <property type="component" value="Unassembled WGS sequence"/>
</dbReference>
<keyword evidence="5" id="KW-0732">Signal</keyword>
<feature type="domain" description="RRM" evidence="6">
    <location>
        <begin position="94"/>
        <end position="175"/>
    </location>
</feature>
<evidence type="ECO:0000256" key="5">
    <source>
        <dbReference type="SAM" id="SignalP"/>
    </source>
</evidence>
<keyword evidence="8" id="KW-1185">Reference proteome</keyword>
<keyword evidence="1" id="KW-0677">Repeat</keyword>
<evidence type="ECO:0000256" key="3">
    <source>
        <dbReference type="PROSITE-ProRule" id="PRU00176"/>
    </source>
</evidence>
<organism evidence="7 8">
    <name type="scientific">Tetraparma gracilis</name>
    <dbReference type="NCBI Taxonomy" id="2962635"/>
    <lineage>
        <taxon>Eukaryota</taxon>
        <taxon>Sar</taxon>
        <taxon>Stramenopiles</taxon>
        <taxon>Ochrophyta</taxon>
        <taxon>Bolidophyceae</taxon>
        <taxon>Parmales</taxon>
        <taxon>Triparmaceae</taxon>
        <taxon>Tetraparma</taxon>
    </lineage>
</organism>
<comment type="caution">
    <text evidence="7">The sequence shown here is derived from an EMBL/GenBank/DDBJ whole genome shotgun (WGS) entry which is preliminary data.</text>
</comment>
<dbReference type="Gene3D" id="3.30.70.330">
    <property type="match status" value="1"/>
</dbReference>
<sequence>MLLPLALCALLFTNLADGYGLGGGLGSASSSFCGTPPSFLPPPPLPPSDPSPLVARVSRRGSKQRGNDFSVSKTNAERIASAGRPGQKNFVDPTKLFVGNLDFRVTGEDLAAFFKARGMANQVHDVKVISDWKSGASKGYGFALFTDPMFATAAMSTLRNEKLMGRVVRLSQGKKKLLAETDAPTIIITKDKRPVSELAPDEAAIRAAITEVDDAEVFDELDEEDGDVDGVLEEEVPPFAGFGALVDADAKTDAERLAKEALALKAEGGGEGAGGGGGGGGKKQENKEIMDKVAGATAKGEAKGEGKGEEAYWKLTVVKLKEELKAREMKIPKGKKEDLVAALVAADAAF</sequence>
<evidence type="ECO:0000256" key="4">
    <source>
        <dbReference type="SAM" id="MobiDB-lite"/>
    </source>
</evidence>
<dbReference type="EMBL" id="BRYB01000851">
    <property type="protein sequence ID" value="GMI38965.1"/>
    <property type="molecule type" value="Genomic_DNA"/>
</dbReference>
<evidence type="ECO:0000256" key="1">
    <source>
        <dbReference type="ARBA" id="ARBA00022737"/>
    </source>
</evidence>
<dbReference type="SMART" id="SM00360">
    <property type="entry name" value="RRM"/>
    <property type="match status" value="1"/>
</dbReference>
<dbReference type="PANTHER" id="PTHR23236:SF119">
    <property type="entry name" value="NUCLEAR RNA-BINDING PROTEIN SART-3"/>
    <property type="match status" value="1"/>
</dbReference>